<proteinExistence type="predicted"/>
<dbReference type="GO" id="GO:0015128">
    <property type="term" value="F:gluconate transmembrane transporter activity"/>
    <property type="evidence" value="ECO:0007669"/>
    <property type="project" value="InterPro"/>
</dbReference>
<sequence>MLGVISIILTLVMLMYFAYRGVTVLVLAPLLAMLATILAGEFPALYAWTGMFMPAAAGYLQKYFPVFLTGAIFGKLMGVSGAAKTIAHFIAEKIGKDKAIYAIVIATSLLTYGGVSLFVVVFAMYPIGATLLREADMPKRFLPACIALGAFTFTMTALPGSPQYINTMPTVYFGTDIYAGTVLGILGSLIMFFMGTTWINVRAKKAMAAGEGYGDHPDEGFETAITDTAEEFVEAKLPGFGISFAPIILVFIINFVLTNFYFKSEAVMAKYAEYGGVNGTWSVVIALSVAIVLCLFTFREFIAQKNKTVFDGAVGSLLPVFNTASEVGYGGVIKSLAAFTTLKIGLIGIAMPAILKVAISSTVLAGVAGSASGGLGIALEVLGDEFMHMGINPEAIHRIMVMAAGGLDSLPHNGAVITLLSVCHLNHKESYMDLGFCTVLTPLVATLACIVFYLITGIV</sequence>
<keyword evidence="3" id="KW-1185">Reference proteome</keyword>
<accession>A0A1M6HRR8</accession>
<organism evidence="2 3">
    <name type="scientific">Dethiosulfatibacter aminovorans DSM 17477</name>
    <dbReference type="NCBI Taxonomy" id="1121476"/>
    <lineage>
        <taxon>Bacteria</taxon>
        <taxon>Bacillati</taxon>
        <taxon>Bacillota</taxon>
        <taxon>Tissierellia</taxon>
        <taxon>Dethiosulfatibacter</taxon>
    </lineage>
</organism>
<feature type="transmembrane region" description="Helical" evidence="1">
    <location>
        <begin position="63"/>
        <end position="87"/>
    </location>
</feature>
<gene>
    <name evidence="2" type="ORF">SAMN02745751_02082</name>
</gene>
<dbReference type="OrthoDB" id="86125at2"/>
<dbReference type="RefSeq" id="WP_073049520.1">
    <property type="nucleotide sequence ID" value="NZ_FQZL01000014.1"/>
</dbReference>
<dbReference type="PANTHER" id="PTHR30354:SF7">
    <property type="entry name" value="BLL7963 PROTEIN"/>
    <property type="match status" value="1"/>
</dbReference>
<feature type="transmembrane region" description="Helical" evidence="1">
    <location>
        <begin position="30"/>
        <end position="51"/>
    </location>
</feature>
<feature type="transmembrane region" description="Helical" evidence="1">
    <location>
        <begin position="140"/>
        <end position="158"/>
    </location>
</feature>
<dbReference type="AlphaFoldDB" id="A0A1M6HRR8"/>
<feature type="transmembrane region" description="Helical" evidence="1">
    <location>
        <begin position="99"/>
        <end position="128"/>
    </location>
</feature>
<dbReference type="Pfam" id="PF02447">
    <property type="entry name" value="GntP_permease"/>
    <property type="match status" value="1"/>
</dbReference>
<name>A0A1M6HRR8_9FIRM</name>
<evidence type="ECO:0000313" key="2">
    <source>
        <dbReference type="EMBL" id="SHJ24920.1"/>
    </source>
</evidence>
<dbReference type="STRING" id="1121476.SAMN02745751_02082"/>
<dbReference type="EMBL" id="FQZL01000014">
    <property type="protein sequence ID" value="SHJ24920.1"/>
    <property type="molecule type" value="Genomic_DNA"/>
</dbReference>
<dbReference type="GO" id="GO:0005886">
    <property type="term" value="C:plasma membrane"/>
    <property type="evidence" value="ECO:0007669"/>
    <property type="project" value="TreeGrafter"/>
</dbReference>
<dbReference type="InterPro" id="IPR003474">
    <property type="entry name" value="Glcn_transporter"/>
</dbReference>
<feature type="transmembrane region" description="Helical" evidence="1">
    <location>
        <begin position="281"/>
        <end position="298"/>
    </location>
</feature>
<feature type="transmembrane region" description="Helical" evidence="1">
    <location>
        <begin position="434"/>
        <end position="455"/>
    </location>
</feature>
<reference evidence="2 3" key="1">
    <citation type="submission" date="2016-11" db="EMBL/GenBank/DDBJ databases">
        <authorList>
            <person name="Jaros S."/>
            <person name="Januszkiewicz K."/>
            <person name="Wedrychowicz H."/>
        </authorList>
    </citation>
    <scope>NUCLEOTIDE SEQUENCE [LARGE SCALE GENOMIC DNA]</scope>
    <source>
        <strain evidence="2 3">DSM 17477</strain>
    </source>
</reference>
<dbReference type="PANTHER" id="PTHR30354">
    <property type="entry name" value="GNT FAMILY GLUCONATE TRANSPORTER"/>
    <property type="match status" value="1"/>
</dbReference>
<feature type="transmembrane region" description="Helical" evidence="1">
    <location>
        <begin position="399"/>
        <end position="422"/>
    </location>
</feature>
<evidence type="ECO:0000313" key="3">
    <source>
        <dbReference type="Proteomes" id="UP000184052"/>
    </source>
</evidence>
<keyword evidence="1" id="KW-1133">Transmembrane helix</keyword>
<dbReference type="Proteomes" id="UP000184052">
    <property type="component" value="Unassembled WGS sequence"/>
</dbReference>
<protein>
    <submittedName>
        <fullName evidence="2">H+/gluconate symporter</fullName>
    </submittedName>
</protein>
<keyword evidence="1" id="KW-0812">Transmembrane</keyword>
<feature type="transmembrane region" description="Helical" evidence="1">
    <location>
        <begin position="353"/>
        <end position="379"/>
    </location>
</feature>
<feature type="transmembrane region" description="Helical" evidence="1">
    <location>
        <begin position="240"/>
        <end position="261"/>
    </location>
</feature>
<keyword evidence="1" id="KW-0472">Membrane</keyword>
<evidence type="ECO:0000256" key="1">
    <source>
        <dbReference type="SAM" id="Phobius"/>
    </source>
</evidence>
<feature type="transmembrane region" description="Helical" evidence="1">
    <location>
        <begin position="178"/>
        <end position="199"/>
    </location>
</feature>